<dbReference type="SUPFAM" id="SSF51735">
    <property type="entry name" value="NAD(P)-binding Rossmann-fold domains"/>
    <property type="match status" value="1"/>
</dbReference>
<dbReference type="InterPro" id="IPR028939">
    <property type="entry name" value="P5C_Rdtase_cat_N"/>
</dbReference>
<gene>
    <name evidence="3" type="ORF">GD627_02200</name>
</gene>
<dbReference type="Proteomes" id="UP000326852">
    <property type="component" value="Unassembled WGS sequence"/>
</dbReference>
<evidence type="ECO:0000259" key="2">
    <source>
        <dbReference type="Pfam" id="PF03807"/>
    </source>
</evidence>
<dbReference type="GO" id="GO:0016491">
    <property type="term" value="F:oxidoreductase activity"/>
    <property type="evidence" value="ECO:0007669"/>
    <property type="project" value="UniProtKB-KW"/>
</dbReference>
<reference evidence="3 4" key="1">
    <citation type="submission" date="2019-08" db="EMBL/GenBank/DDBJ databases">
        <title>Arthrobacter sp. nov., isolated from plateau pika and Tibetan wild ass.</title>
        <authorList>
            <person name="Ge Y."/>
        </authorList>
    </citation>
    <scope>NUCLEOTIDE SEQUENCE [LARGE SCALE GENOMIC DNA]</scope>
    <source>
        <strain evidence="3 4">785</strain>
    </source>
</reference>
<dbReference type="InterPro" id="IPR051267">
    <property type="entry name" value="STEAP_metalloreductase"/>
</dbReference>
<feature type="domain" description="Pyrroline-5-carboxylate reductase catalytic N-terminal" evidence="2">
    <location>
        <begin position="4"/>
        <end position="92"/>
    </location>
</feature>
<keyword evidence="4" id="KW-1185">Reference proteome</keyword>
<evidence type="ECO:0000313" key="3">
    <source>
        <dbReference type="EMBL" id="KAD4059917.1"/>
    </source>
</evidence>
<dbReference type="PANTHER" id="PTHR14239:SF10">
    <property type="entry name" value="REDUCTASE"/>
    <property type="match status" value="1"/>
</dbReference>
<keyword evidence="1" id="KW-0560">Oxidoreductase</keyword>
<dbReference type="Gene3D" id="3.40.50.720">
    <property type="entry name" value="NAD(P)-binding Rossmann-like Domain"/>
    <property type="match status" value="1"/>
</dbReference>
<name>A0A5N6MSI9_9MICC</name>
<organism evidence="3 4">
    <name type="scientific">Arthrobacter yangruifuii</name>
    <dbReference type="NCBI Taxonomy" id="2606616"/>
    <lineage>
        <taxon>Bacteria</taxon>
        <taxon>Bacillati</taxon>
        <taxon>Actinomycetota</taxon>
        <taxon>Actinomycetes</taxon>
        <taxon>Micrococcales</taxon>
        <taxon>Micrococcaceae</taxon>
        <taxon>Arthrobacter</taxon>
    </lineage>
</organism>
<dbReference type="AlphaFoldDB" id="A0A5N6MSI9"/>
<accession>A0A5N6MSI9</accession>
<evidence type="ECO:0000256" key="1">
    <source>
        <dbReference type="ARBA" id="ARBA00023002"/>
    </source>
</evidence>
<protein>
    <submittedName>
        <fullName evidence="3">NADP oxidoreductase</fullName>
    </submittedName>
</protein>
<dbReference type="Pfam" id="PF03807">
    <property type="entry name" value="F420_oxidored"/>
    <property type="match status" value="1"/>
</dbReference>
<dbReference type="PANTHER" id="PTHR14239">
    <property type="entry name" value="DUDULIN-RELATED"/>
    <property type="match status" value="1"/>
</dbReference>
<proteinExistence type="predicted"/>
<dbReference type="EMBL" id="VTFX01000001">
    <property type="protein sequence ID" value="KAD4059917.1"/>
    <property type="molecule type" value="Genomic_DNA"/>
</dbReference>
<dbReference type="InterPro" id="IPR036291">
    <property type="entry name" value="NAD(P)-bd_dom_sf"/>
</dbReference>
<comment type="caution">
    <text evidence="3">The sequence shown here is derived from an EMBL/GenBank/DDBJ whole genome shotgun (WGS) entry which is preliminary data.</text>
</comment>
<evidence type="ECO:0000313" key="4">
    <source>
        <dbReference type="Proteomes" id="UP000326852"/>
    </source>
</evidence>
<sequence>MPTLGIIGSGNIGSAVARLAVAAGMNVVIANSRGPETLSDLVAELGPLATAGTVEDAAKAGDAVVLSIPLKAVSDLPDGLLAGKIVLDTSNYYPSRDGRITALDNSAVTTSELVQSWLPGAQYVKAFNNILAHHLPLLARPGGAADRSALPIASDDGAAKAEAASLLDALGYDAVDAGTVAESWRFEPESAGYTRLYLADPSTPDDQLMSSAPGTTSTEKVRSALASATRVNVAERVF</sequence>